<evidence type="ECO:0000259" key="3">
    <source>
        <dbReference type="PROSITE" id="PS51832"/>
    </source>
</evidence>
<dbReference type="PROSITE" id="PS51832">
    <property type="entry name" value="HD_GYP"/>
    <property type="match status" value="1"/>
</dbReference>
<comment type="caution">
    <text evidence="4">The sequence shown here is derived from an EMBL/GenBank/DDBJ whole genome shotgun (WGS) entry which is preliminary data.</text>
</comment>
<dbReference type="InterPro" id="IPR052020">
    <property type="entry name" value="Cyclic_di-GMP/3'3'-cGAMP_PDE"/>
</dbReference>
<reference evidence="4" key="1">
    <citation type="submission" date="2020-10" db="EMBL/GenBank/DDBJ databases">
        <authorList>
            <person name="Gilroy R."/>
        </authorList>
    </citation>
    <scope>NUCLEOTIDE SEQUENCE</scope>
    <source>
        <strain evidence="4">10532</strain>
    </source>
</reference>
<protein>
    <recommendedName>
        <fullName evidence="3">HD-GYP domain-containing protein</fullName>
    </recommendedName>
</protein>
<feature type="domain" description="HD-GYP" evidence="3">
    <location>
        <begin position="286"/>
        <end position="472"/>
    </location>
</feature>
<dbReference type="AlphaFoldDB" id="A0A9D9HMR3"/>
<evidence type="ECO:0000256" key="1">
    <source>
        <dbReference type="SAM" id="Phobius"/>
    </source>
</evidence>
<evidence type="ECO:0000313" key="5">
    <source>
        <dbReference type="Proteomes" id="UP000823638"/>
    </source>
</evidence>
<feature type="chain" id="PRO_5038484397" description="HD-GYP domain-containing protein" evidence="2">
    <location>
        <begin position="23"/>
        <end position="472"/>
    </location>
</feature>
<gene>
    <name evidence="4" type="ORF">IAA81_00630</name>
</gene>
<proteinExistence type="predicted"/>
<reference evidence="4" key="2">
    <citation type="journal article" date="2021" name="PeerJ">
        <title>Extensive microbial diversity within the chicken gut microbiome revealed by metagenomics and culture.</title>
        <authorList>
            <person name="Gilroy R."/>
            <person name="Ravi A."/>
            <person name="Getino M."/>
            <person name="Pursley I."/>
            <person name="Horton D.L."/>
            <person name="Alikhan N.F."/>
            <person name="Baker D."/>
            <person name="Gharbi K."/>
            <person name="Hall N."/>
            <person name="Watson M."/>
            <person name="Adriaenssens E.M."/>
            <person name="Foster-Nyarko E."/>
            <person name="Jarju S."/>
            <person name="Secka A."/>
            <person name="Antonio M."/>
            <person name="Oren A."/>
            <person name="Chaudhuri R.R."/>
            <person name="La Ragione R."/>
            <person name="Hildebrand F."/>
            <person name="Pallen M.J."/>
        </authorList>
    </citation>
    <scope>NUCLEOTIDE SEQUENCE</scope>
    <source>
        <strain evidence="4">10532</strain>
    </source>
</reference>
<dbReference type="Pfam" id="PF13487">
    <property type="entry name" value="HD_5"/>
    <property type="match status" value="1"/>
</dbReference>
<dbReference type="InterPro" id="IPR003607">
    <property type="entry name" value="HD/PDEase_dom"/>
</dbReference>
<dbReference type="PANTHER" id="PTHR45228">
    <property type="entry name" value="CYCLIC DI-GMP PHOSPHODIESTERASE TM_0186-RELATED"/>
    <property type="match status" value="1"/>
</dbReference>
<sequence length="472" mass="52917">MNKSVKVVFVIFFIFAGFCVSAQSALSQRYLNSANEKLAQGDYQRAFEYINYVMDTYEPDSIPQEVQVSAENIYYSYLDSVKDEGNSYTFVRIVEKVQKYPVVNSDRVLALIKAISQGETLTPAVSASQEKAEPEVVEKGLSKEDLSEIIKMLEKSNAQRDEKILEQFSQQGKMNQEFLQDAISKSSESQLANSESTQTTIIIVGVVVGVLFLSAIIAFIIIGLHSAKTAKENQKQFTQTLMALANVTESSSVLLGQGSSMRIAASGTGVPAIDLMAQDNSLSSKEREEIKEITAKCVALGREIDTVTGRKNNSKHVAEVIYELSNIFGLSEREILLNFAAALVYDVGFLSVDRNLFYLDRAYTEEERLSLESHTKFQREKLDFIPDRYMEIFENAVQQHHENIDGSGYPGGLKGQEISLIGRMLRIAESYIAMISKRTYREITDKEAAVKELYKYPNLYDISVVELLENII</sequence>
<dbReference type="PANTHER" id="PTHR45228:SF4">
    <property type="entry name" value="LIPOPROTEIN"/>
    <property type="match status" value="1"/>
</dbReference>
<accession>A0A9D9HMR3</accession>
<feature type="transmembrane region" description="Helical" evidence="1">
    <location>
        <begin position="201"/>
        <end position="224"/>
    </location>
</feature>
<evidence type="ECO:0000256" key="2">
    <source>
        <dbReference type="SAM" id="SignalP"/>
    </source>
</evidence>
<dbReference type="Gene3D" id="1.10.3210.10">
    <property type="entry name" value="Hypothetical protein af1432"/>
    <property type="match status" value="1"/>
</dbReference>
<dbReference type="CDD" id="cd00077">
    <property type="entry name" value="HDc"/>
    <property type="match status" value="1"/>
</dbReference>
<keyword evidence="1" id="KW-0472">Membrane</keyword>
<keyword evidence="2" id="KW-0732">Signal</keyword>
<dbReference type="Proteomes" id="UP000823638">
    <property type="component" value="Unassembled WGS sequence"/>
</dbReference>
<evidence type="ECO:0000313" key="4">
    <source>
        <dbReference type="EMBL" id="MBO8456718.1"/>
    </source>
</evidence>
<organism evidence="4 5">
    <name type="scientific">Candidatus Gallitreponema excrementavium</name>
    <dbReference type="NCBI Taxonomy" id="2840840"/>
    <lineage>
        <taxon>Bacteria</taxon>
        <taxon>Pseudomonadati</taxon>
        <taxon>Spirochaetota</taxon>
        <taxon>Spirochaetia</taxon>
        <taxon>Spirochaetales</taxon>
        <taxon>Candidatus Gallitreponema</taxon>
    </lineage>
</organism>
<dbReference type="EMBL" id="JADIMM010000015">
    <property type="protein sequence ID" value="MBO8456718.1"/>
    <property type="molecule type" value="Genomic_DNA"/>
</dbReference>
<dbReference type="InterPro" id="IPR037522">
    <property type="entry name" value="HD_GYP_dom"/>
</dbReference>
<dbReference type="SUPFAM" id="SSF109604">
    <property type="entry name" value="HD-domain/PDEase-like"/>
    <property type="match status" value="1"/>
</dbReference>
<name>A0A9D9HMR3_9SPIR</name>
<keyword evidence="1" id="KW-0812">Transmembrane</keyword>
<keyword evidence="1" id="KW-1133">Transmembrane helix</keyword>
<feature type="signal peptide" evidence="2">
    <location>
        <begin position="1"/>
        <end position="22"/>
    </location>
</feature>